<dbReference type="Proteomes" id="UP000293865">
    <property type="component" value="Unassembled WGS sequence"/>
</dbReference>
<dbReference type="AlphaFoldDB" id="A0A4Q2L537"/>
<gene>
    <name evidence="2" type="ORF">ESP51_02870</name>
</gene>
<feature type="region of interest" description="Disordered" evidence="1">
    <location>
        <begin position="1"/>
        <end position="28"/>
    </location>
</feature>
<comment type="caution">
    <text evidence="2">The sequence shown here is derived from an EMBL/GenBank/DDBJ whole genome shotgun (WGS) entry which is preliminary data.</text>
</comment>
<dbReference type="RefSeq" id="WP_129519381.1">
    <property type="nucleotide sequence ID" value="NZ_SDPN01000003.1"/>
</dbReference>
<feature type="compositionally biased region" description="Basic and acidic residues" evidence="1">
    <location>
        <begin position="1"/>
        <end position="19"/>
    </location>
</feature>
<evidence type="ECO:0000313" key="3">
    <source>
        <dbReference type="Proteomes" id="UP000293865"/>
    </source>
</evidence>
<evidence type="ECO:0000256" key="1">
    <source>
        <dbReference type="SAM" id="MobiDB-lite"/>
    </source>
</evidence>
<dbReference type="EMBL" id="SDPN01000003">
    <property type="protein sequence ID" value="RXZ72759.1"/>
    <property type="molecule type" value="Genomic_DNA"/>
</dbReference>
<reference evidence="2 3" key="1">
    <citation type="submission" date="2019-01" db="EMBL/GenBank/DDBJ databases">
        <title>Agromyces.</title>
        <authorList>
            <person name="Li J."/>
        </authorList>
    </citation>
    <scope>NUCLEOTIDE SEQUENCE [LARGE SCALE GENOMIC DNA]</scope>
    <source>
        <strain evidence="2 3">DSM 15934</strain>
    </source>
</reference>
<organism evidence="2 3">
    <name type="scientific">Agromyces albus</name>
    <dbReference type="NCBI Taxonomy" id="205332"/>
    <lineage>
        <taxon>Bacteria</taxon>
        <taxon>Bacillati</taxon>
        <taxon>Actinomycetota</taxon>
        <taxon>Actinomycetes</taxon>
        <taxon>Micrococcales</taxon>
        <taxon>Microbacteriaceae</taxon>
        <taxon>Agromyces</taxon>
    </lineage>
</organism>
<keyword evidence="3" id="KW-1185">Reference proteome</keyword>
<dbReference type="OrthoDB" id="9853934at2"/>
<accession>A0A4Q2L537</accession>
<sequence length="154" mass="17101">MTTMSDHRLGDRATTEENPAHAPPATPPRLWNALARRDSQQRPDHGRALDVISDRDIGVIADAQRHLPIPELTIEHFRRLGLQPADVYGAIQHLATVLACHPHHRAQKELSAADRAQMQQSLLRRLITTAPVIVSELLLNPELLESGTPHQDVA</sequence>
<proteinExistence type="predicted"/>
<protein>
    <submittedName>
        <fullName evidence="2">Uncharacterized protein</fullName>
    </submittedName>
</protein>
<evidence type="ECO:0000313" key="2">
    <source>
        <dbReference type="EMBL" id="RXZ72759.1"/>
    </source>
</evidence>
<name>A0A4Q2L537_9MICO</name>